<dbReference type="KEGG" id="ebi:EbC_43740"/>
<dbReference type="PANTHER" id="PTHR43096:SF52">
    <property type="entry name" value="DNAJ HOMOLOG 1, MITOCHONDRIAL-RELATED"/>
    <property type="match status" value="1"/>
</dbReference>
<dbReference type="AlphaFoldDB" id="D8ML77"/>
<dbReference type="Proteomes" id="UP000008793">
    <property type="component" value="Chromosome"/>
</dbReference>
<dbReference type="Gene3D" id="1.20.5.460">
    <property type="entry name" value="Single helix bin"/>
    <property type="match status" value="1"/>
</dbReference>
<keyword evidence="6" id="KW-1185">Reference proteome</keyword>
<feature type="domain" description="J" evidence="4">
    <location>
        <begin position="5"/>
        <end position="69"/>
    </location>
</feature>
<dbReference type="PROSITE" id="PS00636">
    <property type="entry name" value="DNAJ_1"/>
    <property type="match status" value="1"/>
</dbReference>
<dbReference type="CDD" id="cd06257">
    <property type="entry name" value="DnaJ"/>
    <property type="match status" value="1"/>
</dbReference>
<dbReference type="SUPFAM" id="SSF46565">
    <property type="entry name" value="Chaperone J-domain"/>
    <property type="match status" value="1"/>
</dbReference>
<dbReference type="InterPro" id="IPR002939">
    <property type="entry name" value="DnaJ_C"/>
</dbReference>
<evidence type="ECO:0000259" key="4">
    <source>
        <dbReference type="PROSITE" id="PS50076"/>
    </source>
</evidence>
<dbReference type="FunFam" id="2.60.260.20:FF:000013">
    <property type="entry name" value="DnaJ subfamily B member 11"/>
    <property type="match status" value="1"/>
</dbReference>
<name>D8ML77_ERWBE</name>
<dbReference type="PANTHER" id="PTHR43096">
    <property type="entry name" value="DNAJ HOMOLOG 1, MITOCHONDRIAL-RELATED"/>
    <property type="match status" value="1"/>
</dbReference>
<accession>D8ML77</accession>
<dbReference type="HOGENOM" id="CLU_017633_0_0_6"/>
<keyword evidence="1" id="KW-0963">Cytoplasm</keyword>
<organism evidence="6">
    <name type="scientific">Erwinia billingiae (strain Eb661)</name>
    <dbReference type="NCBI Taxonomy" id="634500"/>
    <lineage>
        <taxon>Bacteria</taxon>
        <taxon>Pseudomonadati</taxon>
        <taxon>Pseudomonadota</taxon>
        <taxon>Gammaproteobacteria</taxon>
        <taxon>Enterobacterales</taxon>
        <taxon>Erwiniaceae</taxon>
        <taxon>Erwinia</taxon>
    </lineage>
</organism>
<dbReference type="Pfam" id="PF01556">
    <property type="entry name" value="DnaJ_C"/>
    <property type="match status" value="1"/>
</dbReference>
<dbReference type="Pfam" id="PF00226">
    <property type="entry name" value="DnaJ"/>
    <property type="match status" value="1"/>
</dbReference>
<evidence type="ECO:0000256" key="1">
    <source>
        <dbReference type="ARBA" id="ARBA00022490"/>
    </source>
</evidence>
<dbReference type="InterPro" id="IPR018253">
    <property type="entry name" value="DnaJ_domain_CS"/>
</dbReference>
<dbReference type="PRINTS" id="PR00625">
    <property type="entry name" value="JDOMAIN"/>
</dbReference>
<dbReference type="GO" id="GO:0051082">
    <property type="term" value="F:unfolded protein binding"/>
    <property type="evidence" value="ECO:0007669"/>
    <property type="project" value="InterPro"/>
</dbReference>
<evidence type="ECO:0000313" key="5">
    <source>
        <dbReference type="EMBL" id="CAX61905.1"/>
    </source>
</evidence>
<dbReference type="GO" id="GO:0005737">
    <property type="term" value="C:cytoplasm"/>
    <property type="evidence" value="ECO:0007669"/>
    <property type="project" value="TreeGrafter"/>
</dbReference>
<dbReference type="SMART" id="SM00271">
    <property type="entry name" value="DnaJ"/>
    <property type="match status" value="1"/>
</dbReference>
<dbReference type="FunFam" id="2.60.260.20:FF:000008">
    <property type="entry name" value="Curved DNA-binding protein"/>
    <property type="match status" value="1"/>
</dbReference>
<keyword evidence="3" id="KW-0143">Chaperone</keyword>
<dbReference type="PROSITE" id="PS50076">
    <property type="entry name" value="DNAJ_2"/>
    <property type="match status" value="1"/>
</dbReference>
<dbReference type="RefSeq" id="WP_013204376.1">
    <property type="nucleotide sequence ID" value="NC_014306.1"/>
</dbReference>
<dbReference type="CDD" id="cd10747">
    <property type="entry name" value="DnaJ_C"/>
    <property type="match status" value="1"/>
</dbReference>
<evidence type="ECO:0000256" key="2">
    <source>
        <dbReference type="ARBA" id="ARBA00023125"/>
    </source>
</evidence>
<dbReference type="GeneID" id="90514294"/>
<dbReference type="NCBIfam" id="NF007618">
    <property type="entry name" value="PRK10266.1"/>
    <property type="match status" value="1"/>
</dbReference>
<dbReference type="InterPro" id="IPR036869">
    <property type="entry name" value="J_dom_sf"/>
</dbReference>
<dbReference type="SUPFAM" id="SSF49493">
    <property type="entry name" value="HSP40/DnaJ peptide-binding domain"/>
    <property type="match status" value="2"/>
</dbReference>
<dbReference type="InterPro" id="IPR008971">
    <property type="entry name" value="HSP40/DnaJ_pept-bd"/>
</dbReference>
<dbReference type="Gene3D" id="2.60.260.20">
    <property type="entry name" value="Urease metallochaperone UreE, N-terminal domain"/>
    <property type="match status" value="2"/>
</dbReference>
<reference evidence="5 6" key="1">
    <citation type="journal article" date="2010" name="BMC Genomics">
        <title>Genome comparison of the epiphytic bacteria Erwinia billingiae and E. tasmaniensis with the pear pathogen E. pyrifoliae.</title>
        <authorList>
            <person name="Kube M."/>
            <person name="Migdoll A.M."/>
            <person name="Gehring I."/>
            <person name="Heitmann K."/>
            <person name="Mayer Y."/>
            <person name="Kuhl H."/>
            <person name="Knaust F."/>
            <person name="Geider K."/>
            <person name="Reinhardt R."/>
        </authorList>
    </citation>
    <scope>NUCLEOTIDE SEQUENCE [LARGE SCALE GENOMIC DNA]</scope>
    <source>
        <strain evidence="5 6">Eb661</strain>
    </source>
</reference>
<evidence type="ECO:0000256" key="3">
    <source>
        <dbReference type="ARBA" id="ARBA00023186"/>
    </source>
</evidence>
<evidence type="ECO:0000313" key="6">
    <source>
        <dbReference type="Proteomes" id="UP000008793"/>
    </source>
</evidence>
<sequence>MEFKDYYALLEVEPTADLKTIKTSYRRLARKYHPDVSTEANAETKFKEMAEAYEVLKDSDKRAEYDNLRLHRDDPRFSQSAPDFGGGFGQHSQGNTGDYSDFFESIFGRQGGGFQGQTRRHPPRRGQDLEMEVPMFLEETLTGDSRNVSFTLPVLDEFGRQTDEIAKTLKVKIPAGVVDGERIRLKGQGVAGSHGAANGDLYLVIRVAPHPLFEVDGQNLQIVVPLAPWEAALGATIQVPTLTGKIALTIPAGSQNGQRMRVKGKGLVSKKGSGDLFAILKVVMPGKADEQTAALWRELAEKAAFEPRSAWENAS</sequence>
<dbReference type="GO" id="GO:0042026">
    <property type="term" value="P:protein refolding"/>
    <property type="evidence" value="ECO:0007669"/>
    <property type="project" value="TreeGrafter"/>
</dbReference>
<keyword evidence="2 5" id="KW-0238">DNA-binding</keyword>
<dbReference type="EMBL" id="FP236843">
    <property type="protein sequence ID" value="CAX61905.1"/>
    <property type="molecule type" value="Genomic_DNA"/>
</dbReference>
<dbReference type="eggNOG" id="COG0484">
    <property type="taxonomic scope" value="Bacteria"/>
</dbReference>
<dbReference type="Gene3D" id="1.10.287.110">
    <property type="entry name" value="DnaJ domain"/>
    <property type="match status" value="1"/>
</dbReference>
<proteinExistence type="predicted"/>
<protein>
    <submittedName>
        <fullName evidence="5">Curved DNA-binding protein</fullName>
    </submittedName>
</protein>
<dbReference type="STRING" id="634500.EbC_43740"/>
<dbReference type="InterPro" id="IPR001623">
    <property type="entry name" value="DnaJ_domain"/>
</dbReference>
<gene>
    <name evidence="5" type="ordered locus">EbC_43740</name>
</gene>
<dbReference type="GO" id="GO:0003677">
    <property type="term" value="F:DNA binding"/>
    <property type="evidence" value="ECO:0007669"/>
    <property type="project" value="UniProtKB-KW"/>
</dbReference>